<evidence type="ECO:0000256" key="13">
    <source>
        <dbReference type="ARBA" id="ARBA00023136"/>
    </source>
</evidence>
<reference evidence="18 19" key="1">
    <citation type="journal article" date="2018" name="BMC Genomics">
        <title>Comparative genome analyses reveal sequence features reflecting distinct modes of host-adaptation between dicot and monocot powdery mildew.</title>
        <authorList>
            <person name="Wu Y."/>
            <person name="Ma X."/>
            <person name="Pan Z."/>
            <person name="Kale S.D."/>
            <person name="Song Y."/>
            <person name="King H."/>
            <person name="Zhang Q."/>
            <person name="Presley C."/>
            <person name="Deng X."/>
            <person name="Wei C.I."/>
            <person name="Xiao S."/>
        </authorList>
    </citation>
    <scope>NUCLEOTIDE SEQUENCE [LARGE SCALE GENOMIC DNA]</scope>
    <source>
        <strain evidence="18">UMSG2</strain>
    </source>
</reference>
<evidence type="ECO:0000256" key="3">
    <source>
        <dbReference type="ARBA" id="ARBA00007742"/>
    </source>
</evidence>
<comment type="subcellular location">
    <subcellularLocation>
        <location evidence="1">Endoplasmic reticulum membrane</location>
        <topology evidence="1">Multi-pass membrane protein</topology>
    </subcellularLocation>
</comment>
<dbReference type="PANTHER" id="PTHR10556:SF28">
    <property type="entry name" value="VERY-LONG-CHAIN ENOYL-COA REDUCTASE"/>
    <property type="match status" value="1"/>
</dbReference>
<keyword evidence="6" id="KW-0812">Transmembrane</keyword>
<keyword evidence="10" id="KW-1133">Transmembrane helix</keyword>
<dbReference type="InterPro" id="IPR039357">
    <property type="entry name" value="SRD5A/TECR"/>
</dbReference>
<comment type="similarity">
    <text evidence="3">Belongs to the steroid 5-alpha reductase family.</text>
</comment>
<keyword evidence="11" id="KW-0560">Oxidoreductase</keyword>
<organism evidence="18 19">
    <name type="scientific">Erysiphe neolycopersici</name>
    <dbReference type="NCBI Taxonomy" id="212602"/>
    <lineage>
        <taxon>Eukaryota</taxon>
        <taxon>Fungi</taxon>
        <taxon>Dikarya</taxon>
        <taxon>Ascomycota</taxon>
        <taxon>Pezizomycotina</taxon>
        <taxon>Leotiomycetes</taxon>
        <taxon>Erysiphales</taxon>
        <taxon>Erysiphaceae</taxon>
        <taxon>Erysiphe</taxon>
    </lineage>
</organism>
<dbReference type="GO" id="GO:0042761">
    <property type="term" value="P:very long-chain fatty acid biosynthetic process"/>
    <property type="evidence" value="ECO:0007669"/>
    <property type="project" value="TreeGrafter"/>
</dbReference>
<evidence type="ECO:0000313" key="19">
    <source>
        <dbReference type="Proteomes" id="UP000286134"/>
    </source>
</evidence>
<evidence type="ECO:0000259" key="17">
    <source>
        <dbReference type="Pfam" id="PF02544"/>
    </source>
</evidence>
<name>A0A420I134_9PEZI</name>
<keyword evidence="8" id="KW-0276">Fatty acid metabolism</keyword>
<dbReference type="FunFam" id="1.20.120.1630:FF:000010">
    <property type="entry name" value="Steroid alpha reductase family protein"/>
    <property type="match status" value="1"/>
</dbReference>
<evidence type="ECO:0000256" key="12">
    <source>
        <dbReference type="ARBA" id="ARBA00023098"/>
    </source>
</evidence>
<evidence type="ECO:0000256" key="9">
    <source>
        <dbReference type="ARBA" id="ARBA00022857"/>
    </source>
</evidence>
<sequence length="311" mass="35290">MTAPVTLKVTSKSPRQPVKKLPATIEVTDTTTVQDVKDQLSRLTDGRSPHRFGLFDPDKKKTLKDRKALILQIKEVASAQEILVKDLGPQLSWKTVFIIEYFGPLVIHLLFPFILRPYIYGKGEIPPLSTSQYLSSAMIALHFVKRELETLFVHKFSLSTMPVQNIFKNSAHYWIGSGVFIAYFIYHPNSYTQLETPLIDKINFIGVAAYIFGELSNAHTHITLSRLRSKGGTERGIPQGYGFNLVTCPNYLFEVIAWIGINIVNKSLATAIFTAIAWAQMHVWAIKKEKALRAEFPDKYKKKKHVIIPLF</sequence>
<evidence type="ECO:0000256" key="5">
    <source>
        <dbReference type="ARBA" id="ARBA00022516"/>
    </source>
</evidence>
<evidence type="ECO:0000256" key="1">
    <source>
        <dbReference type="ARBA" id="ARBA00004477"/>
    </source>
</evidence>
<dbReference type="Pfam" id="PF02544">
    <property type="entry name" value="Steroid_dh"/>
    <property type="match status" value="1"/>
</dbReference>
<keyword evidence="14" id="KW-0275">Fatty acid biosynthesis</keyword>
<dbReference type="GO" id="GO:0005789">
    <property type="term" value="C:endoplasmic reticulum membrane"/>
    <property type="evidence" value="ECO:0007669"/>
    <property type="project" value="UniProtKB-SubCell"/>
</dbReference>
<dbReference type="Proteomes" id="UP000286134">
    <property type="component" value="Unassembled WGS sequence"/>
</dbReference>
<dbReference type="PANTHER" id="PTHR10556">
    <property type="entry name" value="3-OXO-5-ALPHA-STEROID 4-DEHYDROGENASE"/>
    <property type="match status" value="1"/>
</dbReference>
<keyword evidence="19" id="KW-1185">Reference proteome</keyword>
<keyword evidence="5" id="KW-0444">Lipid biosynthesis</keyword>
<keyword evidence="12" id="KW-0443">Lipid metabolism</keyword>
<evidence type="ECO:0000256" key="6">
    <source>
        <dbReference type="ARBA" id="ARBA00022692"/>
    </source>
</evidence>
<evidence type="ECO:0000256" key="4">
    <source>
        <dbReference type="ARBA" id="ARBA00012530"/>
    </source>
</evidence>
<evidence type="ECO:0000256" key="2">
    <source>
        <dbReference type="ARBA" id="ARBA00005194"/>
    </source>
</evidence>
<dbReference type="Gene3D" id="1.20.120.1630">
    <property type="match status" value="1"/>
</dbReference>
<dbReference type="OrthoDB" id="540503at2759"/>
<comment type="catalytic activity">
    <reaction evidence="15">
        <text>a very-long-chain 2,3-saturated fatty acyl-CoA + NADP(+) = a very-long-chain (2E)-enoyl-CoA + NADPH + H(+)</text>
        <dbReference type="Rhea" id="RHEA:14473"/>
        <dbReference type="ChEBI" id="CHEBI:15378"/>
        <dbReference type="ChEBI" id="CHEBI:57783"/>
        <dbReference type="ChEBI" id="CHEBI:58349"/>
        <dbReference type="ChEBI" id="CHEBI:83724"/>
        <dbReference type="ChEBI" id="CHEBI:83728"/>
        <dbReference type="EC" id="1.3.1.93"/>
    </reaction>
</comment>
<comment type="caution">
    <text evidence="18">The sequence shown here is derived from an EMBL/GenBank/DDBJ whole genome shotgun (WGS) entry which is preliminary data.</text>
</comment>
<evidence type="ECO:0000256" key="10">
    <source>
        <dbReference type="ARBA" id="ARBA00022989"/>
    </source>
</evidence>
<evidence type="ECO:0000256" key="11">
    <source>
        <dbReference type="ARBA" id="ARBA00023002"/>
    </source>
</evidence>
<keyword evidence="13" id="KW-0472">Membrane</keyword>
<dbReference type="EC" id="1.3.1.93" evidence="4"/>
<evidence type="ECO:0000256" key="15">
    <source>
        <dbReference type="ARBA" id="ARBA00051495"/>
    </source>
</evidence>
<evidence type="ECO:0000256" key="7">
    <source>
        <dbReference type="ARBA" id="ARBA00022824"/>
    </source>
</evidence>
<protein>
    <recommendedName>
        <fullName evidence="4">very-long-chain enoyl-CoA reductase</fullName>
        <ecNumber evidence="4">1.3.1.93</ecNumber>
    </recommendedName>
</protein>
<evidence type="ECO:0000313" key="18">
    <source>
        <dbReference type="EMBL" id="RKF63384.1"/>
    </source>
</evidence>
<evidence type="ECO:0000256" key="16">
    <source>
        <dbReference type="ARBA" id="ARBA00058640"/>
    </source>
</evidence>
<dbReference type="EMBL" id="MCFK01002587">
    <property type="protein sequence ID" value="RKF63384.1"/>
    <property type="molecule type" value="Genomic_DNA"/>
</dbReference>
<gene>
    <name evidence="18" type="ORF">OnM2_025089</name>
</gene>
<proteinExistence type="inferred from homology"/>
<dbReference type="GO" id="GO:0102758">
    <property type="term" value="F:very-long-chain enoyl-CoA reductase activity"/>
    <property type="evidence" value="ECO:0007669"/>
    <property type="project" value="UniProtKB-EC"/>
</dbReference>
<feature type="domain" description="3-oxo-5-alpha-steroid 4-dehydrogenase C-terminal" evidence="17">
    <location>
        <begin position="160"/>
        <end position="310"/>
    </location>
</feature>
<comment type="pathway">
    <text evidence="2">Lipid metabolism; fatty acid biosynthesis.</text>
</comment>
<evidence type="ECO:0000256" key="8">
    <source>
        <dbReference type="ARBA" id="ARBA00022832"/>
    </source>
</evidence>
<comment type="function">
    <text evidence="16">Catalyzes the last of the four reactions of the long-chain fatty acids elongation cycle. This endoplasmic reticulum-bound enzymatic process, allows the addition of 2 carbons to the chain of long- and very long-chain fatty acids/VLCFAs per cycle. This enzyme reduces the trans-2,3-enoyl-CoA fatty acid intermediate to an acyl-CoA that can be further elongated by entering a new cycle of elongation. Thereby, it participates in the production of VLCFAs of different chain lengths that are involved in multiple biological processes as precursors of membrane lipids and lipid mediators.</text>
</comment>
<keyword evidence="9" id="KW-0521">NADP</keyword>
<keyword evidence="7" id="KW-0256">Endoplasmic reticulum</keyword>
<dbReference type="PROSITE" id="PS50244">
    <property type="entry name" value="S5A_REDUCTASE"/>
    <property type="match status" value="1"/>
</dbReference>
<dbReference type="STRING" id="212602.A0A420I134"/>
<accession>A0A420I134</accession>
<dbReference type="AlphaFoldDB" id="A0A420I134"/>
<evidence type="ECO:0000256" key="14">
    <source>
        <dbReference type="ARBA" id="ARBA00023160"/>
    </source>
</evidence>
<dbReference type="InterPro" id="IPR001104">
    <property type="entry name" value="3-oxo-5_a-steroid_4-DH_C"/>
</dbReference>